<protein>
    <submittedName>
        <fullName evidence="1">Uncharacterized protein</fullName>
    </submittedName>
</protein>
<dbReference type="AlphaFoldDB" id="A0A162P7Z9"/>
<evidence type="ECO:0000313" key="2">
    <source>
        <dbReference type="Proteomes" id="UP000076858"/>
    </source>
</evidence>
<evidence type="ECO:0000313" key="1">
    <source>
        <dbReference type="EMBL" id="KZS18607.1"/>
    </source>
</evidence>
<dbReference type="Proteomes" id="UP000076858">
    <property type="component" value="Unassembled WGS sequence"/>
</dbReference>
<keyword evidence="2" id="KW-1185">Reference proteome</keyword>
<comment type="caution">
    <text evidence="1">The sequence shown here is derived from an EMBL/GenBank/DDBJ whole genome shotgun (WGS) entry which is preliminary data.</text>
</comment>
<sequence>MKTLHILTLFSCTLTSIKRPSAKHNIAGDGTNTDDNKATQHFQQQVDNRVPKSGYYHLLQHNIFLFFFILS</sequence>
<gene>
    <name evidence="1" type="ORF">APZ42_015185</name>
</gene>
<organism evidence="1 2">
    <name type="scientific">Daphnia magna</name>
    <dbReference type="NCBI Taxonomy" id="35525"/>
    <lineage>
        <taxon>Eukaryota</taxon>
        <taxon>Metazoa</taxon>
        <taxon>Ecdysozoa</taxon>
        <taxon>Arthropoda</taxon>
        <taxon>Crustacea</taxon>
        <taxon>Branchiopoda</taxon>
        <taxon>Diplostraca</taxon>
        <taxon>Cladocera</taxon>
        <taxon>Anomopoda</taxon>
        <taxon>Daphniidae</taxon>
        <taxon>Daphnia</taxon>
    </lineage>
</organism>
<reference evidence="1 2" key="1">
    <citation type="submission" date="2016-03" db="EMBL/GenBank/DDBJ databases">
        <title>EvidentialGene: Evidence-directed Construction of Genes on Genomes.</title>
        <authorList>
            <person name="Gilbert D.G."/>
            <person name="Choi J.-H."/>
            <person name="Mockaitis K."/>
            <person name="Colbourne J."/>
            <person name="Pfrender M."/>
        </authorList>
    </citation>
    <scope>NUCLEOTIDE SEQUENCE [LARGE SCALE GENOMIC DNA]</scope>
    <source>
        <strain evidence="1 2">Xinb3</strain>
        <tissue evidence="1">Complete organism</tissue>
    </source>
</reference>
<name>A0A162P7Z9_9CRUS</name>
<accession>A0A162P7Z9</accession>
<proteinExistence type="predicted"/>
<dbReference type="EMBL" id="LRGB01000512">
    <property type="protein sequence ID" value="KZS18607.1"/>
    <property type="molecule type" value="Genomic_DNA"/>
</dbReference>